<evidence type="ECO:0000313" key="2">
    <source>
        <dbReference type="Proteomes" id="UP001058271"/>
    </source>
</evidence>
<accession>A0ABY5ZCB5</accession>
<proteinExistence type="predicted"/>
<keyword evidence="2" id="KW-1185">Reference proteome</keyword>
<protein>
    <submittedName>
        <fullName evidence="1">Uncharacterized protein</fullName>
    </submittedName>
</protein>
<dbReference type="Proteomes" id="UP001058271">
    <property type="component" value="Chromosome"/>
</dbReference>
<name>A0ABY5ZCB5_9ACTN</name>
<reference evidence="1" key="1">
    <citation type="submission" date="2021-04" db="EMBL/GenBank/DDBJ databases">
        <title>Biosynthetic gene clusters of Dactylosporangioum roseum.</title>
        <authorList>
            <person name="Hartkoorn R.C."/>
            <person name="Beaudoing E."/>
            <person name="Hot D."/>
            <person name="Moureu S."/>
        </authorList>
    </citation>
    <scope>NUCLEOTIDE SEQUENCE</scope>
    <source>
        <strain evidence="1">NRRL B-16295</strain>
    </source>
</reference>
<sequence length="61" mass="6482">MHIEKAEIVAALRRRGLAARADWVDGELPGLVDTNRNAALLQMLGIDPADMSPAGATTRQG</sequence>
<dbReference type="EMBL" id="CP073721">
    <property type="protein sequence ID" value="UWZ39671.1"/>
    <property type="molecule type" value="Genomic_DNA"/>
</dbReference>
<evidence type="ECO:0000313" key="1">
    <source>
        <dbReference type="EMBL" id="UWZ39671.1"/>
    </source>
</evidence>
<organism evidence="1 2">
    <name type="scientific">Dactylosporangium roseum</name>
    <dbReference type="NCBI Taxonomy" id="47989"/>
    <lineage>
        <taxon>Bacteria</taxon>
        <taxon>Bacillati</taxon>
        <taxon>Actinomycetota</taxon>
        <taxon>Actinomycetes</taxon>
        <taxon>Micromonosporales</taxon>
        <taxon>Micromonosporaceae</taxon>
        <taxon>Dactylosporangium</taxon>
    </lineage>
</organism>
<gene>
    <name evidence="1" type="ORF">Drose_16485</name>
</gene>
<dbReference type="RefSeq" id="WP_260729097.1">
    <property type="nucleotide sequence ID" value="NZ_BAAABS010000012.1"/>
</dbReference>